<reference evidence="1 2" key="1">
    <citation type="journal article" date="2017" name="Gigascience">
        <title>Draft genome of the honey bee ectoparasitic mite, Tropilaelaps mercedesae, is shaped by the parasitic life history.</title>
        <authorList>
            <person name="Dong X."/>
            <person name="Armstrong S.D."/>
            <person name="Xia D."/>
            <person name="Makepeace B.L."/>
            <person name="Darby A.C."/>
            <person name="Kadowaki T."/>
        </authorList>
    </citation>
    <scope>NUCLEOTIDE SEQUENCE [LARGE SCALE GENOMIC DNA]</scope>
    <source>
        <strain evidence="1">Wuxi-XJTLU</strain>
    </source>
</reference>
<keyword evidence="2" id="KW-1185">Reference proteome</keyword>
<gene>
    <name evidence="1" type="ORF">BIW11_13772</name>
</gene>
<dbReference type="AlphaFoldDB" id="A0A1V9X0D9"/>
<name>A0A1V9X0D9_9ACAR</name>
<dbReference type="InParanoid" id="A0A1V9X0D9"/>
<protein>
    <submittedName>
        <fullName evidence="1">Uncharacterized protein</fullName>
    </submittedName>
</protein>
<accession>A0A1V9X0D9</accession>
<dbReference type="Proteomes" id="UP000192247">
    <property type="component" value="Unassembled WGS sequence"/>
</dbReference>
<sequence length="200" mass="21929">MAKENRIEGDNPVKEAALVNHLSKSPFHVVESSFGEFVATTVVWKGAIALLSPLTMPSKLALLPFGALEDVLGDIASCRKRLQKFLTQIPAFNQTFDVDQVEKTRAAWIVFHQTSPGMERVKEFVSSMEDTIRLCTPVSLLFINMRTRVQLLVALCSALNNIIFLATLGHSEASADPSEIFHGLPSSSTTSEKFAPARAL</sequence>
<proteinExistence type="predicted"/>
<dbReference type="EMBL" id="MNPL01030237">
    <property type="protein sequence ID" value="OQR67025.1"/>
    <property type="molecule type" value="Genomic_DNA"/>
</dbReference>
<evidence type="ECO:0000313" key="2">
    <source>
        <dbReference type="Proteomes" id="UP000192247"/>
    </source>
</evidence>
<comment type="caution">
    <text evidence="1">The sequence shown here is derived from an EMBL/GenBank/DDBJ whole genome shotgun (WGS) entry which is preliminary data.</text>
</comment>
<organism evidence="1 2">
    <name type="scientific">Tropilaelaps mercedesae</name>
    <dbReference type="NCBI Taxonomy" id="418985"/>
    <lineage>
        <taxon>Eukaryota</taxon>
        <taxon>Metazoa</taxon>
        <taxon>Ecdysozoa</taxon>
        <taxon>Arthropoda</taxon>
        <taxon>Chelicerata</taxon>
        <taxon>Arachnida</taxon>
        <taxon>Acari</taxon>
        <taxon>Parasitiformes</taxon>
        <taxon>Mesostigmata</taxon>
        <taxon>Gamasina</taxon>
        <taxon>Dermanyssoidea</taxon>
        <taxon>Laelapidae</taxon>
        <taxon>Tropilaelaps</taxon>
    </lineage>
</organism>
<evidence type="ECO:0000313" key="1">
    <source>
        <dbReference type="EMBL" id="OQR67025.1"/>
    </source>
</evidence>